<keyword evidence="3" id="KW-1185">Reference proteome</keyword>
<dbReference type="EMBL" id="MDYQ01000213">
    <property type="protein sequence ID" value="PRP78633.1"/>
    <property type="molecule type" value="Genomic_DNA"/>
</dbReference>
<organism evidence="2 3">
    <name type="scientific">Planoprotostelium fungivorum</name>
    <dbReference type="NCBI Taxonomy" id="1890364"/>
    <lineage>
        <taxon>Eukaryota</taxon>
        <taxon>Amoebozoa</taxon>
        <taxon>Evosea</taxon>
        <taxon>Variosea</taxon>
        <taxon>Cavosteliida</taxon>
        <taxon>Cavosteliaceae</taxon>
        <taxon>Planoprotostelium</taxon>
    </lineage>
</organism>
<name>A0A2P6N3X1_9EUKA</name>
<evidence type="ECO:0000313" key="3">
    <source>
        <dbReference type="Proteomes" id="UP000241769"/>
    </source>
</evidence>
<comment type="caution">
    <text evidence="2">The sequence shown here is derived from an EMBL/GenBank/DDBJ whole genome shotgun (WGS) entry which is preliminary data.</text>
</comment>
<accession>A0A2P6N3X1</accession>
<dbReference type="AlphaFoldDB" id="A0A2P6N3X1"/>
<sequence length="188" mass="21683">MKNYERLENSATLGPHVFFKIYIRLRMDVSKYTDGDAALESPTWTSTVHRSPSRSDDHRSPATSSTPTFQAHSDADLFRLECSTPMGKRYNIWVTPTNTIAHVKLIIRGMTGMPTFNSALRVQLRFGEAQCTNTSKHEQRIHSPQPPGQFVPMTWSDQFWRFFRREVTRRCRTRSMEVLERDEASGAV</sequence>
<gene>
    <name evidence="2" type="ORF">PROFUN_13507</name>
</gene>
<evidence type="ECO:0008006" key="4">
    <source>
        <dbReference type="Google" id="ProtNLM"/>
    </source>
</evidence>
<dbReference type="InterPro" id="IPR029071">
    <property type="entry name" value="Ubiquitin-like_domsf"/>
</dbReference>
<proteinExistence type="predicted"/>
<dbReference type="InParanoid" id="A0A2P6N3X1"/>
<dbReference type="SUPFAM" id="SSF54236">
    <property type="entry name" value="Ubiquitin-like"/>
    <property type="match status" value="1"/>
</dbReference>
<evidence type="ECO:0000313" key="2">
    <source>
        <dbReference type="EMBL" id="PRP78633.1"/>
    </source>
</evidence>
<feature type="region of interest" description="Disordered" evidence="1">
    <location>
        <begin position="42"/>
        <end position="69"/>
    </location>
</feature>
<reference evidence="2 3" key="1">
    <citation type="journal article" date="2018" name="Genome Biol. Evol.">
        <title>Multiple Roots of Fruiting Body Formation in Amoebozoa.</title>
        <authorList>
            <person name="Hillmann F."/>
            <person name="Forbes G."/>
            <person name="Novohradska S."/>
            <person name="Ferling I."/>
            <person name="Riege K."/>
            <person name="Groth M."/>
            <person name="Westermann M."/>
            <person name="Marz M."/>
            <person name="Spaller T."/>
            <person name="Winckler T."/>
            <person name="Schaap P."/>
            <person name="Glockner G."/>
        </authorList>
    </citation>
    <scope>NUCLEOTIDE SEQUENCE [LARGE SCALE GENOMIC DNA]</scope>
    <source>
        <strain evidence="2 3">Jena</strain>
    </source>
</reference>
<dbReference type="Proteomes" id="UP000241769">
    <property type="component" value="Unassembled WGS sequence"/>
</dbReference>
<protein>
    <recommendedName>
        <fullName evidence="4">Ubiquitin-like domain-containing protein</fullName>
    </recommendedName>
</protein>
<evidence type="ECO:0000256" key="1">
    <source>
        <dbReference type="SAM" id="MobiDB-lite"/>
    </source>
</evidence>